<feature type="transmembrane region" description="Helical" evidence="1">
    <location>
        <begin position="172"/>
        <end position="191"/>
    </location>
</feature>
<reference evidence="2 3" key="1">
    <citation type="submission" date="2024-07" db="EMBL/GenBank/DDBJ databases">
        <authorList>
            <person name="Thanompreechachai J."/>
            <person name="Duangmal K."/>
        </authorList>
    </citation>
    <scope>NUCLEOTIDE SEQUENCE [LARGE SCALE GENOMIC DNA]</scope>
    <source>
        <strain evidence="2 3">TBRC 1896</strain>
    </source>
</reference>
<evidence type="ECO:0000313" key="2">
    <source>
        <dbReference type="EMBL" id="MEZ0493207.1"/>
    </source>
</evidence>
<keyword evidence="1" id="KW-1133">Transmembrane helix</keyword>
<evidence type="ECO:0008006" key="4">
    <source>
        <dbReference type="Google" id="ProtNLM"/>
    </source>
</evidence>
<gene>
    <name evidence="2" type="ORF">AB2L28_13275</name>
</gene>
<sequence>MNRPTTGVLRVLRSVVVTVVIVVLAAVAHVVGGGLVPSGMLAGAVVVAVALTVHLVTRWRLSTATVFALLAGGQLLLHQVFMSLDSARTGPLDVQTLNAMPMGRPAHAHSPGIDSALDSATAVSSMGSMHTAGAAGVDVGPWTLTPMLAAHVVATVVTALVLASGERALWRLWAWLAPLVVALLAPSQVVAARLPRASRAAFERRPVHEVVLVRALSRRGPPVGLLHA</sequence>
<comment type="caution">
    <text evidence="2">The sequence shown here is derived from an EMBL/GenBank/DDBJ whole genome shotgun (WGS) entry which is preliminary data.</text>
</comment>
<feature type="transmembrane region" description="Helical" evidence="1">
    <location>
        <begin position="38"/>
        <end position="57"/>
    </location>
</feature>
<feature type="transmembrane region" description="Helical" evidence="1">
    <location>
        <begin position="148"/>
        <end position="165"/>
    </location>
</feature>
<proteinExistence type="predicted"/>
<feature type="transmembrane region" description="Helical" evidence="1">
    <location>
        <begin position="64"/>
        <end position="84"/>
    </location>
</feature>
<organism evidence="2 3">
    <name type="scientific">Kineococcus mangrovi</name>
    <dbReference type="NCBI Taxonomy" id="1660183"/>
    <lineage>
        <taxon>Bacteria</taxon>
        <taxon>Bacillati</taxon>
        <taxon>Actinomycetota</taxon>
        <taxon>Actinomycetes</taxon>
        <taxon>Kineosporiales</taxon>
        <taxon>Kineosporiaceae</taxon>
        <taxon>Kineococcus</taxon>
    </lineage>
</organism>
<evidence type="ECO:0000256" key="1">
    <source>
        <dbReference type="SAM" id="Phobius"/>
    </source>
</evidence>
<name>A0ABV4I3F5_9ACTN</name>
<evidence type="ECO:0000313" key="3">
    <source>
        <dbReference type="Proteomes" id="UP001566476"/>
    </source>
</evidence>
<keyword evidence="1" id="KW-0812">Transmembrane</keyword>
<dbReference type="EMBL" id="JBGGTQ010000005">
    <property type="protein sequence ID" value="MEZ0493207.1"/>
    <property type="molecule type" value="Genomic_DNA"/>
</dbReference>
<feature type="transmembrane region" description="Helical" evidence="1">
    <location>
        <begin position="12"/>
        <end position="32"/>
    </location>
</feature>
<protein>
    <recommendedName>
        <fullName evidence="4">Integral membrane protein</fullName>
    </recommendedName>
</protein>
<dbReference type="Proteomes" id="UP001566476">
    <property type="component" value="Unassembled WGS sequence"/>
</dbReference>
<keyword evidence="1" id="KW-0472">Membrane</keyword>
<dbReference type="RefSeq" id="WP_370719435.1">
    <property type="nucleotide sequence ID" value="NZ_JBGGTQ010000005.1"/>
</dbReference>
<accession>A0ABV4I3F5</accession>
<keyword evidence="3" id="KW-1185">Reference proteome</keyword>